<reference evidence="3 4" key="1">
    <citation type="submission" date="2012-06" db="EMBL/GenBank/DDBJ databases">
        <title>Draft genome sequence of Lactobacillus gigeriorum CRBIP 24.85T, isolated from chicken crop.</title>
        <authorList>
            <person name="Cousin S."/>
            <person name="Ma L."/>
            <person name="Creno S."/>
            <person name="Clermont D."/>
            <person name="Loux V."/>
            <person name="Bizet C."/>
            <person name="Bouchier C."/>
        </authorList>
    </citation>
    <scope>NUCLEOTIDE SEQUENCE [LARGE SCALE GENOMIC DNA]</scope>
    <source>
        <strain evidence="4">CRBIP 24.85T</strain>
    </source>
</reference>
<keyword evidence="1" id="KW-0175">Coiled coil</keyword>
<dbReference type="CDD" id="cd00085">
    <property type="entry name" value="HNHc"/>
    <property type="match status" value="1"/>
</dbReference>
<protein>
    <recommendedName>
        <fullName evidence="2">HNH nuclease domain-containing protein</fullName>
    </recommendedName>
</protein>
<dbReference type="GO" id="GO:0004519">
    <property type="term" value="F:endonuclease activity"/>
    <property type="evidence" value="ECO:0007669"/>
    <property type="project" value="InterPro"/>
</dbReference>
<dbReference type="Proteomes" id="UP000009326">
    <property type="component" value="Unassembled WGS sequence"/>
</dbReference>
<dbReference type="Gene3D" id="1.10.30.50">
    <property type="match status" value="1"/>
</dbReference>
<proteinExistence type="predicted"/>
<dbReference type="GO" id="GO:0008270">
    <property type="term" value="F:zinc ion binding"/>
    <property type="evidence" value="ECO:0007669"/>
    <property type="project" value="InterPro"/>
</dbReference>
<accession>I7KNI5</accession>
<feature type="coiled-coil region" evidence="1">
    <location>
        <begin position="205"/>
        <end position="282"/>
    </location>
</feature>
<organism evidence="3 4">
    <name type="scientific">Lactobacillus gigeriorum DSM 23908 = CRBIP 24.85</name>
    <dbReference type="NCBI Taxonomy" id="1423751"/>
    <lineage>
        <taxon>Bacteria</taxon>
        <taxon>Bacillati</taxon>
        <taxon>Bacillota</taxon>
        <taxon>Bacilli</taxon>
        <taxon>Lactobacillales</taxon>
        <taxon>Lactobacillaceae</taxon>
        <taxon>Lactobacillus</taxon>
    </lineage>
</organism>
<sequence>MKFQCSSCGLRMASLHFKQAGLMNPKLTSICDICIQRGRNPEEYANDAVATFAKALLYAFIGKEDKQEVEWIVKTRQLQKRYEGFIQDYDNNRVALQQLARVDFNQAVIASQDGEGFVPDPGREFAYNLEQMGLKVDFQLNEVDYIDRERIRAKYHYRCQYCGRSGRSVDHKDPVSLSHNNDFSNLILSCSECNRIKSDMPYDLFVSLNEQIKGINQKLVKYENSLGTLKEEFQYRRSYLAAQVHLKGVIADPELNAIRQENKKLQDAIDTLQSDYDELRHVRETYFSTQWRLHELEQNPDIV</sequence>
<dbReference type="GO" id="GO:0003676">
    <property type="term" value="F:nucleic acid binding"/>
    <property type="evidence" value="ECO:0007669"/>
    <property type="project" value="InterPro"/>
</dbReference>
<comment type="caution">
    <text evidence="3">The sequence shown here is derived from an EMBL/GenBank/DDBJ whole genome shotgun (WGS) entry which is preliminary data.</text>
</comment>
<dbReference type="SMART" id="SM00507">
    <property type="entry name" value="HNHc"/>
    <property type="match status" value="1"/>
</dbReference>
<feature type="domain" description="HNH nuclease" evidence="2">
    <location>
        <begin position="146"/>
        <end position="195"/>
    </location>
</feature>
<dbReference type="Pfam" id="PF01844">
    <property type="entry name" value="HNH"/>
    <property type="match status" value="1"/>
</dbReference>
<dbReference type="InterPro" id="IPR003615">
    <property type="entry name" value="HNH_nuc"/>
</dbReference>
<dbReference type="AlphaFoldDB" id="I7KNI5"/>
<name>I7KNI5_9LACO</name>
<evidence type="ECO:0000256" key="1">
    <source>
        <dbReference type="SAM" id="Coils"/>
    </source>
</evidence>
<evidence type="ECO:0000313" key="4">
    <source>
        <dbReference type="Proteomes" id="UP000009326"/>
    </source>
</evidence>
<dbReference type="RefSeq" id="WP_008472794.1">
    <property type="nucleotide sequence ID" value="NZ_AYZO01000009.1"/>
</dbReference>
<evidence type="ECO:0000259" key="2">
    <source>
        <dbReference type="SMART" id="SM00507"/>
    </source>
</evidence>
<evidence type="ECO:0000313" key="3">
    <source>
        <dbReference type="EMBL" id="CCI86754.1"/>
    </source>
</evidence>
<gene>
    <name evidence="3" type="ORF">BN52_06075</name>
</gene>
<dbReference type="InterPro" id="IPR002711">
    <property type="entry name" value="HNH"/>
</dbReference>
<dbReference type="STRING" id="1423751.FC38_GL001840"/>
<dbReference type="EMBL" id="CAKC01000037">
    <property type="protein sequence ID" value="CCI86754.1"/>
    <property type="molecule type" value="Genomic_DNA"/>
</dbReference>